<dbReference type="Gene3D" id="2.40.50.140">
    <property type="entry name" value="Nucleic acid-binding proteins"/>
    <property type="match status" value="1"/>
</dbReference>
<organism evidence="2 3">
    <name type="scientific">Sphingomonas kyeonggiensis</name>
    <dbReference type="NCBI Taxonomy" id="1268553"/>
    <lineage>
        <taxon>Bacteria</taxon>
        <taxon>Pseudomonadati</taxon>
        <taxon>Pseudomonadota</taxon>
        <taxon>Alphaproteobacteria</taxon>
        <taxon>Sphingomonadales</taxon>
        <taxon>Sphingomonadaceae</taxon>
        <taxon>Sphingomonas</taxon>
    </lineage>
</organism>
<dbReference type="AlphaFoldDB" id="A0A7W6JTL6"/>
<reference evidence="2 3" key="1">
    <citation type="submission" date="2020-08" db="EMBL/GenBank/DDBJ databases">
        <title>Genomic Encyclopedia of Type Strains, Phase IV (KMG-IV): sequencing the most valuable type-strain genomes for metagenomic binning, comparative biology and taxonomic classification.</title>
        <authorList>
            <person name="Goeker M."/>
        </authorList>
    </citation>
    <scope>NUCLEOTIDE SEQUENCE [LARGE SCALE GENOMIC DNA]</scope>
    <source>
        <strain evidence="2 3">DSM 101806</strain>
    </source>
</reference>
<dbReference type="SUPFAM" id="SSF50249">
    <property type="entry name" value="Nucleic acid-binding proteins"/>
    <property type="match status" value="1"/>
</dbReference>
<evidence type="ECO:0000313" key="2">
    <source>
        <dbReference type="EMBL" id="MBB4098296.1"/>
    </source>
</evidence>
<dbReference type="Pfam" id="PF00313">
    <property type="entry name" value="CSD"/>
    <property type="match status" value="1"/>
</dbReference>
<dbReference type="InterPro" id="IPR002059">
    <property type="entry name" value="CSP_DNA-bd"/>
</dbReference>
<dbReference type="RefSeq" id="WP_183996979.1">
    <property type="nucleotide sequence ID" value="NZ_JACIEH010000002.1"/>
</dbReference>
<feature type="domain" description="CSD" evidence="1">
    <location>
        <begin position="1"/>
        <end position="67"/>
    </location>
</feature>
<dbReference type="PIRSF" id="PIRSF002599">
    <property type="entry name" value="Cold_shock_A"/>
    <property type="match status" value="1"/>
</dbReference>
<evidence type="ECO:0000259" key="1">
    <source>
        <dbReference type="PROSITE" id="PS51857"/>
    </source>
</evidence>
<dbReference type="InterPro" id="IPR012156">
    <property type="entry name" value="Cold_shock_CspA"/>
</dbReference>
<dbReference type="InterPro" id="IPR012340">
    <property type="entry name" value="NA-bd_OB-fold"/>
</dbReference>
<dbReference type="CDD" id="cd04458">
    <property type="entry name" value="CSP_CDS"/>
    <property type="match status" value="1"/>
</dbReference>
<proteinExistence type="predicted"/>
<dbReference type="GO" id="GO:0003676">
    <property type="term" value="F:nucleic acid binding"/>
    <property type="evidence" value="ECO:0007669"/>
    <property type="project" value="InterPro"/>
</dbReference>
<keyword evidence="3" id="KW-1185">Reference proteome</keyword>
<comment type="caution">
    <text evidence="2">The sequence shown here is derived from an EMBL/GenBank/DDBJ whole genome shotgun (WGS) entry which is preliminary data.</text>
</comment>
<dbReference type="PROSITE" id="PS51857">
    <property type="entry name" value="CSD_2"/>
    <property type="match status" value="1"/>
</dbReference>
<evidence type="ECO:0000313" key="3">
    <source>
        <dbReference type="Proteomes" id="UP000557392"/>
    </source>
</evidence>
<dbReference type="Proteomes" id="UP000557392">
    <property type="component" value="Unassembled WGS sequence"/>
</dbReference>
<sequence>MLSGTVYFYHAASGFGVIRADKGGDDAFVHESALRGCGLDRLEPRQRVTYALRTDARGQTCAHDLKLCG</sequence>
<dbReference type="EMBL" id="JACIEH010000002">
    <property type="protein sequence ID" value="MBB4098296.1"/>
    <property type="molecule type" value="Genomic_DNA"/>
</dbReference>
<accession>A0A7W6JTL6</accession>
<protein>
    <submittedName>
        <fullName evidence="2">CspA family cold shock protein</fullName>
    </submittedName>
</protein>
<name>A0A7W6JTL6_9SPHN</name>
<gene>
    <name evidence="2" type="ORF">GGR46_001860</name>
</gene>